<dbReference type="Proteomes" id="UP000244066">
    <property type="component" value="Unassembled WGS sequence"/>
</dbReference>
<evidence type="ECO:0000313" key="1">
    <source>
        <dbReference type="EMBL" id="PUA31666.1"/>
    </source>
</evidence>
<dbReference type="PANTHER" id="PTHR40084:SF1">
    <property type="entry name" value="PHOSPHOTRANSFERASE"/>
    <property type="match status" value="1"/>
</dbReference>
<dbReference type="AlphaFoldDB" id="A0A2R7Y297"/>
<dbReference type="SUPFAM" id="SSF89550">
    <property type="entry name" value="PHP domain-like"/>
    <property type="match status" value="1"/>
</dbReference>
<dbReference type="CDD" id="cd19067">
    <property type="entry name" value="PfuEndoQ-like"/>
    <property type="match status" value="1"/>
</dbReference>
<dbReference type="Gene3D" id="3.20.20.140">
    <property type="entry name" value="Metal-dependent hydrolases"/>
    <property type="match status" value="1"/>
</dbReference>
<evidence type="ECO:0000313" key="2">
    <source>
        <dbReference type="Proteomes" id="UP000244066"/>
    </source>
</evidence>
<name>A0A2R7Y297_9ARCH</name>
<gene>
    <name evidence="1" type="ORF">B9J98_05605</name>
</gene>
<reference evidence="1 2" key="1">
    <citation type="submission" date="2017-04" db="EMBL/GenBank/DDBJ databases">
        <title>Draft Aigarchaeota genome from a New Zealand hot spring.</title>
        <authorList>
            <person name="Reysenbach A.-L."/>
            <person name="Donaho J.A."/>
            <person name="Gerhart J."/>
            <person name="Kelley J.F."/>
            <person name="Kouba K."/>
            <person name="Podar M."/>
            <person name="Stott M."/>
        </authorList>
    </citation>
    <scope>NUCLEOTIDE SEQUENCE [LARGE SCALE GENOMIC DNA]</scope>
    <source>
        <strain evidence="1">NZ13_MG1</strain>
    </source>
</reference>
<protein>
    <recommendedName>
        <fullName evidence="3">DNA helicase UvrD</fullName>
    </recommendedName>
</protein>
<proteinExistence type="predicted"/>
<dbReference type="EMBL" id="NDWU01000014">
    <property type="protein sequence ID" value="PUA31666.1"/>
    <property type="molecule type" value="Genomic_DNA"/>
</dbReference>
<sequence>MRVYADLHIHSYYSGATSRNMNLEEISRYAVIKGLGLLGTGDALHPGWFKELSERLEDAWDTGIYRLKFSESPVHFIFQTEVATVHRYKEKVRKIHHVILMPSGDVSVQLADRLSAYGDLASDGRPVLSITPAELVDIILETERRNLIFPAHAWTPWWSVFGSFSGVDSLEEAYEDRAKDICALETGLSSDPPMNWRVSSLDRLTLISASDAHSPYPFRLGREAVVFDLERLTYDEVADAIRKKDRNRVIMTIEVPPAYGKYHWSGHRNCNVGPIPPEDAKNMGYRCAVCGRKLTKGVDDRVNELADRPLGYVPEGSIGFKYALPLQELIAVSEGVSSESEHRLMSGRVWNEYSRLISLLGNEFKIMFETSEEELTNAMGPQLANLILAVRQNKIKIIPGFDGVYGRIIFGAEGKVDEQKRTSKRLEEFF</sequence>
<dbReference type="InterPro" id="IPR016195">
    <property type="entry name" value="Pol/histidinol_Pase-like"/>
</dbReference>
<dbReference type="PANTHER" id="PTHR40084">
    <property type="entry name" value="PHOSPHOHYDROLASE, PHP FAMILY"/>
    <property type="match status" value="1"/>
</dbReference>
<comment type="caution">
    <text evidence="1">The sequence shown here is derived from an EMBL/GenBank/DDBJ whole genome shotgun (WGS) entry which is preliminary data.</text>
</comment>
<organism evidence="1 2">
    <name type="scientific">Candidatus Terraquivivens tikiterensis</name>
    <dbReference type="NCBI Taxonomy" id="1980982"/>
    <lineage>
        <taxon>Archaea</taxon>
        <taxon>Nitrososphaerota</taxon>
        <taxon>Candidatus Wolframiiraptoraceae</taxon>
        <taxon>Candidatus Terraquivivens</taxon>
    </lineage>
</organism>
<accession>A0A2R7Y297</accession>
<evidence type="ECO:0008006" key="3">
    <source>
        <dbReference type="Google" id="ProtNLM"/>
    </source>
</evidence>